<accession>A0ABM9NAZ6</accession>
<keyword evidence="2" id="KW-1185">Reference proteome</keyword>
<protein>
    <submittedName>
        <fullName evidence="1">F-box protein</fullName>
    </submittedName>
</protein>
<gene>
    <name evidence="1" type="ORF">OB144RH_02770</name>
</gene>
<dbReference type="EMBL" id="OZ018776">
    <property type="protein sequence ID" value="CAK9120477.1"/>
    <property type="molecule type" value="Genomic_DNA"/>
</dbReference>
<dbReference type="SUPFAM" id="SSF81383">
    <property type="entry name" value="F-box domain"/>
    <property type="match status" value="1"/>
</dbReference>
<evidence type="ECO:0000313" key="1">
    <source>
        <dbReference type="EMBL" id="CAK9120477.1"/>
    </source>
</evidence>
<dbReference type="InterPro" id="IPR036047">
    <property type="entry name" value="F-box-like_dom_sf"/>
</dbReference>
<organism evidence="1 2">
    <name type="scientific">Rickettsia helvetica</name>
    <dbReference type="NCBI Taxonomy" id="35789"/>
    <lineage>
        <taxon>Bacteria</taxon>
        <taxon>Pseudomonadati</taxon>
        <taxon>Pseudomonadota</taxon>
        <taxon>Alphaproteobacteria</taxon>
        <taxon>Rickettsiales</taxon>
        <taxon>Rickettsiaceae</taxon>
        <taxon>Rickettsieae</taxon>
        <taxon>Rickettsia</taxon>
        <taxon>spotted fever group</taxon>
    </lineage>
</organism>
<proteinExistence type="predicted"/>
<dbReference type="RefSeq" id="WP_010420745.1">
    <property type="nucleotide sequence ID" value="NZ_OY974080.1"/>
</dbReference>
<name>A0ABM9NAZ6_RICHE</name>
<reference evidence="1 2" key="1">
    <citation type="submission" date="2024-02" db="EMBL/GenBank/DDBJ databases">
        <authorList>
            <person name="Nijsse B."/>
            <person name="Sprong H."/>
        </authorList>
    </citation>
    <scope>NUCLEOTIDE SEQUENCE [LARGE SCALE GENOMIC DNA]</scope>
    <source>
        <strain evidence="1">OB144</strain>
    </source>
</reference>
<dbReference type="Proteomes" id="UP001642485">
    <property type="component" value="Chromosome"/>
</dbReference>
<sequence>MVAENTLAIAGVCKVITPDTELAKGEVHISHLPAEIILYVLSFLKPYSIEIGYNDELLEIIEVIGNNYCILS</sequence>
<evidence type="ECO:0000313" key="2">
    <source>
        <dbReference type="Proteomes" id="UP001642485"/>
    </source>
</evidence>